<dbReference type="STRING" id="1798652.A3A43_00585"/>
<keyword evidence="1" id="KW-0812">Transmembrane</keyword>
<dbReference type="Proteomes" id="UP000178495">
    <property type="component" value="Unassembled WGS sequence"/>
</dbReference>
<reference evidence="2 3" key="1">
    <citation type="journal article" date="2016" name="Nat. Commun.">
        <title>Thousands of microbial genomes shed light on interconnected biogeochemical processes in an aquifer system.</title>
        <authorList>
            <person name="Anantharaman K."/>
            <person name="Brown C.T."/>
            <person name="Hug L.A."/>
            <person name="Sharon I."/>
            <person name="Castelle C.J."/>
            <person name="Probst A.J."/>
            <person name="Thomas B.C."/>
            <person name="Singh A."/>
            <person name="Wilkins M.J."/>
            <person name="Karaoz U."/>
            <person name="Brodie E.L."/>
            <person name="Williams K.H."/>
            <person name="Hubbard S.S."/>
            <person name="Banfield J.F."/>
        </authorList>
    </citation>
    <scope>NUCLEOTIDE SEQUENCE [LARGE SCALE GENOMIC DNA]</scope>
</reference>
<protein>
    <submittedName>
        <fullName evidence="2">Uncharacterized protein</fullName>
    </submittedName>
</protein>
<evidence type="ECO:0000313" key="3">
    <source>
        <dbReference type="Proteomes" id="UP000178495"/>
    </source>
</evidence>
<proteinExistence type="predicted"/>
<keyword evidence="1" id="KW-1133">Transmembrane helix</keyword>
<sequence length="103" mass="11619">MKKNKIYTISFCIGLISGLAILFLPSLFNHGLFSLPRDSAFVSFAALGVVILAGALGMVDKRIFREKRVMLFAIGFYIFGEIAALFILWWVIYQAVQNWQVVL</sequence>
<evidence type="ECO:0000313" key="2">
    <source>
        <dbReference type="EMBL" id="OGZ01123.1"/>
    </source>
</evidence>
<feature type="transmembrane region" description="Helical" evidence="1">
    <location>
        <begin position="7"/>
        <end position="28"/>
    </location>
</feature>
<organism evidence="2 3">
    <name type="scientific">Candidatus Liptonbacteria bacterium RIFCSPLOWO2_01_FULL_56_20</name>
    <dbReference type="NCBI Taxonomy" id="1798652"/>
    <lineage>
        <taxon>Bacteria</taxon>
        <taxon>Candidatus Liptoniibacteriota</taxon>
    </lineage>
</organism>
<feature type="transmembrane region" description="Helical" evidence="1">
    <location>
        <begin position="40"/>
        <end position="59"/>
    </location>
</feature>
<feature type="transmembrane region" description="Helical" evidence="1">
    <location>
        <begin position="71"/>
        <end position="93"/>
    </location>
</feature>
<name>A0A1G2CI95_9BACT</name>
<dbReference type="EMBL" id="MHLC01000021">
    <property type="protein sequence ID" value="OGZ01123.1"/>
    <property type="molecule type" value="Genomic_DNA"/>
</dbReference>
<evidence type="ECO:0000256" key="1">
    <source>
        <dbReference type="SAM" id="Phobius"/>
    </source>
</evidence>
<gene>
    <name evidence="2" type="ORF">A3A43_00585</name>
</gene>
<accession>A0A1G2CI95</accession>
<keyword evidence="1" id="KW-0472">Membrane</keyword>
<comment type="caution">
    <text evidence="2">The sequence shown here is derived from an EMBL/GenBank/DDBJ whole genome shotgun (WGS) entry which is preliminary data.</text>
</comment>
<dbReference type="AlphaFoldDB" id="A0A1G2CI95"/>